<dbReference type="OrthoDB" id="463882at2"/>
<dbReference type="AlphaFoldDB" id="K9WS38"/>
<evidence type="ECO:0000313" key="2">
    <source>
        <dbReference type="Proteomes" id="UP000010475"/>
    </source>
</evidence>
<dbReference type="Proteomes" id="UP000010475">
    <property type="component" value="Chromosome"/>
</dbReference>
<dbReference type="PATRIC" id="fig|56107.3.peg.247"/>
<reference evidence="1 2" key="1">
    <citation type="submission" date="2012-06" db="EMBL/GenBank/DDBJ databases">
        <title>Finished chromosome of genome of Cylindrospermum stagnale PCC 7417.</title>
        <authorList>
            <consortium name="US DOE Joint Genome Institute"/>
            <person name="Gugger M."/>
            <person name="Coursin T."/>
            <person name="Rippka R."/>
            <person name="Tandeau De Marsac N."/>
            <person name="Huntemann M."/>
            <person name="Wei C.-L."/>
            <person name="Han J."/>
            <person name="Detter J.C."/>
            <person name="Han C."/>
            <person name="Tapia R."/>
            <person name="Chen A."/>
            <person name="Kyrpides N."/>
            <person name="Mavromatis K."/>
            <person name="Markowitz V."/>
            <person name="Szeto E."/>
            <person name="Ivanova N."/>
            <person name="Pagani I."/>
            <person name="Pati A."/>
            <person name="Goodwin L."/>
            <person name="Nordberg H.P."/>
            <person name="Cantor M.N."/>
            <person name="Hua S.X."/>
            <person name="Woyke T."/>
            <person name="Kerfeld C.A."/>
        </authorList>
    </citation>
    <scope>NUCLEOTIDE SEQUENCE [LARGE SCALE GENOMIC DNA]</scope>
    <source>
        <strain evidence="1 2">PCC 7417</strain>
    </source>
</reference>
<name>K9WS38_9NOST</name>
<dbReference type="EMBL" id="CP003642">
    <property type="protein sequence ID" value="AFZ22594.1"/>
    <property type="molecule type" value="Genomic_DNA"/>
</dbReference>
<gene>
    <name evidence="1" type="ORF">Cylst_0219</name>
</gene>
<dbReference type="RefSeq" id="WP_015205853.1">
    <property type="nucleotide sequence ID" value="NC_019757.1"/>
</dbReference>
<organism evidence="1 2">
    <name type="scientific">Cylindrospermum stagnale PCC 7417</name>
    <dbReference type="NCBI Taxonomy" id="56107"/>
    <lineage>
        <taxon>Bacteria</taxon>
        <taxon>Bacillati</taxon>
        <taxon>Cyanobacteriota</taxon>
        <taxon>Cyanophyceae</taxon>
        <taxon>Nostocales</taxon>
        <taxon>Nostocaceae</taxon>
        <taxon>Cylindrospermum</taxon>
    </lineage>
</organism>
<dbReference type="KEGG" id="csg:Cylst_0219"/>
<keyword evidence="2" id="KW-1185">Reference proteome</keyword>
<proteinExistence type="predicted"/>
<protein>
    <submittedName>
        <fullName evidence="1">Uncharacterized protein</fullName>
    </submittedName>
</protein>
<dbReference type="eggNOG" id="ENOG5032UFD">
    <property type="taxonomic scope" value="Bacteria"/>
</dbReference>
<sequence length="218" mass="23901">MALNFVNSITETILLATSLLAVIPPQNQVPDSNGVIVAHTKILASYQSKTPRPSTKKATISVEGEKIPIALRLYQYSDLLTTYFPEKDFIAEASSSGEGQSVRFFANFGGKQQKNAYVHFAFLNGLKNLGQVKSFVNGKNGLIASNGWRVVNRTRNLPYSWAKEKIVFRGSKNLVGAVYIGEQKGKAFYVITHFPGEYGDGFPPRADLILRNLQVGGG</sequence>
<evidence type="ECO:0000313" key="1">
    <source>
        <dbReference type="EMBL" id="AFZ22594.1"/>
    </source>
</evidence>
<accession>K9WS38</accession>
<dbReference type="HOGENOM" id="CLU_110190_0_0_3"/>